<dbReference type="Proteomes" id="UP000032900">
    <property type="component" value="Unassembled WGS sequence"/>
</dbReference>
<dbReference type="PANTHER" id="PTHR42715">
    <property type="entry name" value="BETA-GLUCOSIDASE"/>
    <property type="match status" value="1"/>
</dbReference>
<dbReference type="GO" id="GO:0005975">
    <property type="term" value="P:carbohydrate metabolic process"/>
    <property type="evidence" value="ECO:0007669"/>
    <property type="project" value="InterPro"/>
</dbReference>
<organism evidence="4 5">
    <name type="scientific">Geofilum rubicundum JCM 15548</name>
    <dbReference type="NCBI Taxonomy" id="1236989"/>
    <lineage>
        <taxon>Bacteria</taxon>
        <taxon>Pseudomonadati</taxon>
        <taxon>Bacteroidota</taxon>
        <taxon>Bacteroidia</taxon>
        <taxon>Marinilabiliales</taxon>
        <taxon>Marinilabiliaceae</taxon>
        <taxon>Geofilum</taxon>
    </lineage>
</organism>
<evidence type="ECO:0000313" key="5">
    <source>
        <dbReference type="Proteomes" id="UP000032900"/>
    </source>
</evidence>
<dbReference type="InterPro" id="IPR036881">
    <property type="entry name" value="Glyco_hydro_3_C_sf"/>
</dbReference>
<comment type="similarity">
    <text evidence="1">Belongs to the glycosyl hydrolase 3 family.</text>
</comment>
<dbReference type="SUPFAM" id="SSF52279">
    <property type="entry name" value="Beta-D-glucan exohydrolase, C-terminal domain"/>
    <property type="match status" value="1"/>
</dbReference>
<evidence type="ECO:0000256" key="1">
    <source>
        <dbReference type="ARBA" id="ARBA00005336"/>
    </source>
</evidence>
<keyword evidence="5" id="KW-1185">Reference proteome</keyword>
<dbReference type="InterPro" id="IPR050288">
    <property type="entry name" value="Cellulose_deg_GH3"/>
</dbReference>
<dbReference type="Pfam" id="PF01915">
    <property type="entry name" value="Glyco_hydro_3_C"/>
    <property type="match status" value="1"/>
</dbReference>
<evidence type="ECO:0000256" key="2">
    <source>
        <dbReference type="ARBA" id="ARBA00022801"/>
    </source>
</evidence>
<dbReference type="InterPro" id="IPR002772">
    <property type="entry name" value="Glyco_hydro_3_C"/>
</dbReference>
<dbReference type="InterPro" id="IPR026891">
    <property type="entry name" value="Fn3-like"/>
</dbReference>
<dbReference type="EMBL" id="BAZW01000012">
    <property type="protein sequence ID" value="GAO29692.1"/>
    <property type="molecule type" value="Genomic_DNA"/>
</dbReference>
<gene>
    <name evidence="4" type="ORF">JCM15548_11911</name>
</gene>
<dbReference type="RefSeq" id="WP_262486944.1">
    <property type="nucleotide sequence ID" value="NZ_BAZW01000012.1"/>
</dbReference>
<protein>
    <submittedName>
        <fullName evidence="4">Beta-glucosidase</fullName>
    </submittedName>
</protein>
<dbReference type="SMART" id="SM01217">
    <property type="entry name" value="Fn3_like"/>
    <property type="match status" value="1"/>
</dbReference>
<proteinExistence type="inferred from homology"/>
<dbReference type="FunFam" id="2.60.40.10:FF:000495">
    <property type="entry name" value="Periplasmic beta-glucosidase"/>
    <property type="match status" value="1"/>
</dbReference>
<feature type="domain" description="Fibronectin type III-like" evidence="3">
    <location>
        <begin position="141"/>
        <end position="211"/>
    </location>
</feature>
<dbReference type="InterPro" id="IPR013783">
    <property type="entry name" value="Ig-like_fold"/>
</dbReference>
<comment type="caution">
    <text evidence="4">The sequence shown here is derived from an EMBL/GenBank/DDBJ whole genome shotgun (WGS) entry which is preliminary data.</text>
</comment>
<evidence type="ECO:0000259" key="3">
    <source>
        <dbReference type="SMART" id="SM01217"/>
    </source>
</evidence>
<evidence type="ECO:0000313" key="4">
    <source>
        <dbReference type="EMBL" id="GAO29692.1"/>
    </source>
</evidence>
<dbReference type="GO" id="GO:0008422">
    <property type="term" value="F:beta-glucosidase activity"/>
    <property type="evidence" value="ECO:0007669"/>
    <property type="project" value="UniProtKB-ARBA"/>
</dbReference>
<dbReference type="Gene3D" id="2.60.40.10">
    <property type="entry name" value="Immunoglobulins"/>
    <property type="match status" value="1"/>
</dbReference>
<dbReference type="PANTHER" id="PTHR42715:SF10">
    <property type="entry name" value="BETA-GLUCOSIDASE"/>
    <property type="match status" value="1"/>
</dbReference>
<name>A0A0E9LVS7_9BACT</name>
<dbReference type="Pfam" id="PF14310">
    <property type="entry name" value="Fn3-like"/>
    <property type="match status" value="1"/>
</dbReference>
<dbReference type="STRING" id="1236989.JCM15548_11911"/>
<accession>A0A0E9LVS7</accession>
<dbReference type="Gene3D" id="3.40.50.1700">
    <property type="entry name" value="Glycoside hydrolase family 3 C-terminal domain"/>
    <property type="match status" value="1"/>
</dbReference>
<reference evidence="4 5" key="1">
    <citation type="journal article" date="2015" name="Microbes Environ.">
        <title>Distribution and evolution of nitrogen fixation genes in the phylum bacteroidetes.</title>
        <authorList>
            <person name="Inoue J."/>
            <person name="Oshima K."/>
            <person name="Suda W."/>
            <person name="Sakamoto M."/>
            <person name="Iino T."/>
            <person name="Noda S."/>
            <person name="Hongoh Y."/>
            <person name="Hattori M."/>
            <person name="Ohkuma M."/>
        </authorList>
    </citation>
    <scope>NUCLEOTIDE SEQUENCE [LARGE SCALE GENOMIC DNA]</scope>
    <source>
        <strain evidence="4">JCM 15548</strain>
    </source>
</reference>
<keyword evidence="2" id="KW-0378">Hydrolase</keyword>
<sequence>MVNISGNAVTMPWINQTPAVVQSWYLGSETGTALAAILVGDVNPSGKLPFSYPVKLSDNSAHAVGDYPGTDGVVKYKEGLLVGYRWHDEKNIEPLFSFGHGLSYTTFQYGKAALSSNALSADGQLICSVEVTNTGRRAGSEIVQLYIADKKSSLPRPVKELKGFKKVKLEPGETVTVEFTIDASLLQFYDDQMAQWVAEPGKFDAIIGASATDIKTSASFSLK</sequence>
<dbReference type="AlphaFoldDB" id="A0A0E9LVS7"/>